<sequence>MMPFFSESAFTIVNFVAERLKYVGWIPMVAAFLTLSLSLDKERQFTRIAKISRFVHPGVVVFYISYFILHPKAGYLSLIRSSYFVRPLFLAFMNPIFWLVIGDHAISLNVKAYCSHRQAIEENIKSKVLRHICLRGLDFGEASGPFGTGLLLAVSLVFPVADKGLDEGFGIYSAIAASFVDLVILGLIIYMNYTITQKRIAKEFSAEGGMGENKAEFADEKVPAQAHKQV</sequence>
<keyword evidence="1" id="KW-1133">Transmembrane helix</keyword>
<keyword evidence="3" id="KW-1185">Reference proteome</keyword>
<dbReference type="Proteomes" id="UP000193922">
    <property type="component" value="Unassembled WGS sequence"/>
</dbReference>
<evidence type="ECO:0000313" key="3">
    <source>
        <dbReference type="Proteomes" id="UP000193922"/>
    </source>
</evidence>
<dbReference type="AlphaFoldDB" id="A0A1Y1VZM3"/>
<reference evidence="2 3" key="1">
    <citation type="submission" date="2016-07" db="EMBL/GenBank/DDBJ databases">
        <title>Pervasive Adenine N6-methylation of Active Genes in Fungi.</title>
        <authorList>
            <consortium name="DOE Joint Genome Institute"/>
            <person name="Mondo S.J."/>
            <person name="Dannebaum R.O."/>
            <person name="Kuo R.C."/>
            <person name="Labutti K."/>
            <person name="Haridas S."/>
            <person name="Kuo A."/>
            <person name="Salamov A."/>
            <person name="Ahrendt S.R."/>
            <person name="Lipzen A."/>
            <person name="Sullivan W."/>
            <person name="Andreopoulos W.B."/>
            <person name="Clum A."/>
            <person name="Lindquist E."/>
            <person name="Daum C."/>
            <person name="Ramamoorthy G.K."/>
            <person name="Gryganskyi A."/>
            <person name="Culley D."/>
            <person name="Magnuson J.K."/>
            <person name="James T.Y."/>
            <person name="O'Malley M.A."/>
            <person name="Stajich J.E."/>
            <person name="Spatafora J.W."/>
            <person name="Visel A."/>
            <person name="Grigoriev I.V."/>
        </authorList>
    </citation>
    <scope>NUCLEOTIDE SEQUENCE [LARGE SCALE GENOMIC DNA]</scope>
    <source>
        <strain evidence="2 3">ATCC 12442</strain>
    </source>
</reference>
<accession>A0A1Y1VZM3</accession>
<evidence type="ECO:0000313" key="2">
    <source>
        <dbReference type="EMBL" id="ORX66475.1"/>
    </source>
</evidence>
<feature type="transmembrane region" description="Helical" evidence="1">
    <location>
        <begin position="51"/>
        <end position="69"/>
    </location>
</feature>
<keyword evidence="1" id="KW-0472">Membrane</keyword>
<proteinExistence type="predicted"/>
<dbReference type="GeneID" id="63805179"/>
<evidence type="ECO:0000256" key="1">
    <source>
        <dbReference type="SAM" id="Phobius"/>
    </source>
</evidence>
<organism evidence="2 3">
    <name type="scientific">Linderina pennispora</name>
    <dbReference type="NCBI Taxonomy" id="61395"/>
    <lineage>
        <taxon>Eukaryota</taxon>
        <taxon>Fungi</taxon>
        <taxon>Fungi incertae sedis</taxon>
        <taxon>Zoopagomycota</taxon>
        <taxon>Kickxellomycotina</taxon>
        <taxon>Kickxellomycetes</taxon>
        <taxon>Kickxellales</taxon>
        <taxon>Kickxellaceae</taxon>
        <taxon>Linderina</taxon>
    </lineage>
</organism>
<feature type="transmembrane region" description="Helical" evidence="1">
    <location>
        <begin position="170"/>
        <end position="193"/>
    </location>
</feature>
<dbReference type="EMBL" id="MCFD01000015">
    <property type="protein sequence ID" value="ORX66475.1"/>
    <property type="molecule type" value="Genomic_DNA"/>
</dbReference>
<feature type="transmembrane region" description="Helical" evidence="1">
    <location>
        <begin position="20"/>
        <end position="39"/>
    </location>
</feature>
<protein>
    <submittedName>
        <fullName evidence="2">Uncharacterized protein</fullName>
    </submittedName>
</protein>
<dbReference type="RefSeq" id="XP_040740463.1">
    <property type="nucleotide sequence ID" value="XM_040888531.1"/>
</dbReference>
<keyword evidence="1" id="KW-0812">Transmembrane</keyword>
<feature type="transmembrane region" description="Helical" evidence="1">
    <location>
        <begin position="139"/>
        <end position="158"/>
    </location>
</feature>
<feature type="transmembrane region" description="Helical" evidence="1">
    <location>
        <begin position="81"/>
        <end position="101"/>
    </location>
</feature>
<gene>
    <name evidence="2" type="ORF">DL89DRAFT_270014</name>
</gene>
<name>A0A1Y1VZM3_9FUNG</name>
<comment type="caution">
    <text evidence="2">The sequence shown here is derived from an EMBL/GenBank/DDBJ whole genome shotgun (WGS) entry which is preliminary data.</text>
</comment>